<dbReference type="SUPFAM" id="SSF50494">
    <property type="entry name" value="Trypsin-like serine proteases"/>
    <property type="match status" value="2"/>
</dbReference>
<gene>
    <name evidence="7" type="ORF">HCN44_000981</name>
</gene>
<dbReference type="GO" id="GO:0004252">
    <property type="term" value="F:serine-type endopeptidase activity"/>
    <property type="evidence" value="ECO:0007669"/>
    <property type="project" value="InterPro"/>
</dbReference>
<dbReference type="AlphaFoldDB" id="A0A834XJN0"/>
<dbReference type="PRINTS" id="PR00722">
    <property type="entry name" value="CHYMOTRYPSIN"/>
</dbReference>
<reference evidence="7 8" key="1">
    <citation type="submission" date="2020-08" db="EMBL/GenBank/DDBJ databases">
        <title>Aphidius gifuensis genome sequencing and assembly.</title>
        <authorList>
            <person name="Du Z."/>
        </authorList>
    </citation>
    <scope>NUCLEOTIDE SEQUENCE [LARGE SCALE GENOMIC DNA]</scope>
    <source>
        <strain evidence="7">YNYX2018</strain>
        <tissue evidence="7">Adults</tissue>
    </source>
</reference>
<dbReference type="Gene3D" id="2.40.10.10">
    <property type="entry name" value="Trypsin-like serine proteases"/>
    <property type="match status" value="2"/>
</dbReference>
<keyword evidence="4" id="KW-0720">Serine protease</keyword>
<dbReference type="FunFam" id="2.40.10.10:FF:000068">
    <property type="entry name" value="transmembrane protease serine 2"/>
    <property type="match status" value="1"/>
</dbReference>
<dbReference type="OrthoDB" id="6380398at2759"/>
<comment type="similarity">
    <text evidence="1">Belongs to the peptidase S1 family.</text>
</comment>
<sequence length="503" mass="57367">MSLLAEVEPQKLNIMWNKLMILPLCLCVIINVAYGKQGSKVVGGIPLTYEEHYFVASVLWQGVHVCSGTIINEFHIITTATCVTNEENIIYTNLQVLTGTFNQNDFGQYGKIDDVEFVIIHDDYAPLEFWANDISILKLTQPLVYSIFRWPIKIGNRRRDNRYKTTIMVGWERFLNEIKLVEIKLSLKYEIDCQITNEGFNFHPSQYCYSSSVHSRTKTSSGDSGNPVITVKQKYLFGMVSLVPLEPVHDFIIIINIPFYKTGYGKKADKLTGGTSVLIEEYSFQVSILWQGYHVCSGSIISELHVITTATCVTSDKNIIYGNLQILSGTDYQNNYDGYGEINDVGQIIIHDDYAPREFWANDISILKLEKPLLFTVAQRQITIQKTLPTVMKRKTLKLIGWEKFTDDYVRLSQVDIKTALIRECSKFYVNFYDIHLGQLCYSTTSDAQKISNGDSGSPMVTLKNRAIFGIVSLVPLEPNNHMFIATQTAFYIEWIEEIMKLN</sequence>
<dbReference type="InterPro" id="IPR001314">
    <property type="entry name" value="Peptidase_S1A"/>
</dbReference>
<dbReference type="Proteomes" id="UP000639338">
    <property type="component" value="Unassembled WGS sequence"/>
</dbReference>
<dbReference type="PANTHER" id="PTHR24276">
    <property type="entry name" value="POLYSERASE-RELATED"/>
    <property type="match status" value="1"/>
</dbReference>
<dbReference type="InterPro" id="IPR050430">
    <property type="entry name" value="Peptidase_S1"/>
</dbReference>
<keyword evidence="8" id="KW-1185">Reference proteome</keyword>
<dbReference type="SMART" id="SM00020">
    <property type="entry name" value="Tryp_SPc"/>
    <property type="match status" value="1"/>
</dbReference>
<keyword evidence="3" id="KW-0378">Hydrolase</keyword>
<evidence type="ECO:0000256" key="2">
    <source>
        <dbReference type="ARBA" id="ARBA00022670"/>
    </source>
</evidence>
<comment type="caution">
    <text evidence="7">The sequence shown here is derived from an EMBL/GenBank/DDBJ whole genome shotgun (WGS) entry which is preliminary data.</text>
</comment>
<keyword evidence="5" id="KW-1015">Disulfide bond</keyword>
<accession>A0A834XJN0</accession>
<evidence type="ECO:0000256" key="4">
    <source>
        <dbReference type="ARBA" id="ARBA00022825"/>
    </source>
</evidence>
<proteinExistence type="inferred from homology"/>
<dbReference type="Pfam" id="PF00089">
    <property type="entry name" value="Trypsin"/>
    <property type="match status" value="2"/>
</dbReference>
<evidence type="ECO:0000313" key="8">
    <source>
        <dbReference type="Proteomes" id="UP000639338"/>
    </source>
</evidence>
<dbReference type="PANTHER" id="PTHR24276:SF91">
    <property type="entry name" value="AT26814P-RELATED"/>
    <property type="match status" value="1"/>
</dbReference>
<dbReference type="EMBL" id="JACMRX010000005">
    <property type="protein sequence ID" value="KAF7988408.1"/>
    <property type="molecule type" value="Genomic_DNA"/>
</dbReference>
<evidence type="ECO:0000256" key="3">
    <source>
        <dbReference type="ARBA" id="ARBA00022801"/>
    </source>
</evidence>
<organism evidence="7 8">
    <name type="scientific">Aphidius gifuensis</name>
    <name type="common">Parasitoid wasp</name>
    <dbReference type="NCBI Taxonomy" id="684658"/>
    <lineage>
        <taxon>Eukaryota</taxon>
        <taxon>Metazoa</taxon>
        <taxon>Ecdysozoa</taxon>
        <taxon>Arthropoda</taxon>
        <taxon>Hexapoda</taxon>
        <taxon>Insecta</taxon>
        <taxon>Pterygota</taxon>
        <taxon>Neoptera</taxon>
        <taxon>Endopterygota</taxon>
        <taxon>Hymenoptera</taxon>
        <taxon>Apocrita</taxon>
        <taxon>Ichneumonoidea</taxon>
        <taxon>Braconidae</taxon>
        <taxon>Aphidiinae</taxon>
        <taxon>Aphidius</taxon>
    </lineage>
</organism>
<evidence type="ECO:0000256" key="1">
    <source>
        <dbReference type="ARBA" id="ARBA00007664"/>
    </source>
</evidence>
<protein>
    <recommendedName>
        <fullName evidence="6">Peptidase S1 domain-containing protein</fullName>
    </recommendedName>
</protein>
<evidence type="ECO:0000259" key="6">
    <source>
        <dbReference type="PROSITE" id="PS50240"/>
    </source>
</evidence>
<evidence type="ECO:0000256" key="5">
    <source>
        <dbReference type="ARBA" id="ARBA00023157"/>
    </source>
</evidence>
<dbReference type="InterPro" id="IPR043504">
    <property type="entry name" value="Peptidase_S1_PA_chymotrypsin"/>
</dbReference>
<feature type="domain" description="Peptidase S1" evidence="6">
    <location>
        <begin position="41"/>
        <end position="269"/>
    </location>
</feature>
<dbReference type="InterPro" id="IPR009003">
    <property type="entry name" value="Peptidase_S1_PA"/>
</dbReference>
<dbReference type="InterPro" id="IPR001254">
    <property type="entry name" value="Trypsin_dom"/>
</dbReference>
<keyword evidence="2" id="KW-0645">Protease</keyword>
<feature type="domain" description="Peptidase S1" evidence="6">
    <location>
        <begin position="271"/>
        <end position="501"/>
    </location>
</feature>
<evidence type="ECO:0000313" key="7">
    <source>
        <dbReference type="EMBL" id="KAF7988408.1"/>
    </source>
</evidence>
<name>A0A834XJN0_APHGI</name>
<dbReference type="GO" id="GO:0006508">
    <property type="term" value="P:proteolysis"/>
    <property type="evidence" value="ECO:0007669"/>
    <property type="project" value="UniProtKB-KW"/>
</dbReference>
<dbReference type="PROSITE" id="PS50240">
    <property type="entry name" value="TRYPSIN_DOM"/>
    <property type="match status" value="2"/>
</dbReference>